<evidence type="ECO:0000256" key="2">
    <source>
        <dbReference type="ARBA" id="ARBA00004798"/>
    </source>
</evidence>
<keyword evidence="17" id="KW-1185">Reference proteome</keyword>
<dbReference type="GO" id="GO:0043937">
    <property type="term" value="P:regulation of sporulation"/>
    <property type="evidence" value="ECO:0007669"/>
    <property type="project" value="UniProtKB-ARBA"/>
</dbReference>
<feature type="binding site" evidence="10 13">
    <location>
        <position position="406"/>
    </location>
    <ligand>
        <name>Mn(2+)</name>
        <dbReference type="ChEBI" id="CHEBI:29035"/>
        <label>1</label>
    </ligand>
</feature>
<dbReference type="InterPro" id="IPR011258">
    <property type="entry name" value="BPG-indep_PGM_N"/>
</dbReference>
<evidence type="ECO:0000256" key="13">
    <source>
        <dbReference type="PIRSR" id="PIRSR001492-3"/>
    </source>
</evidence>
<feature type="binding site" evidence="10 13">
    <location>
        <position position="14"/>
    </location>
    <ligand>
        <name>Mn(2+)</name>
        <dbReference type="ChEBI" id="CHEBI:29035"/>
        <label>2</label>
    </ligand>
</feature>
<feature type="binding site" evidence="10 13">
    <location>
        <position position="402"/>
    </location>
    <ligand>
        <name>Mn(2+)</name>
        <dbReference type="ChEBI" id="CHEBI:29035"/>
        <label>1</label>
    </ligand>
</feature>
<evidence type="ECO:0000256" key="10">
    <source>
        <dbReference type="HAMAP-Rule" id="MF_01038"/>
    </source>
</evidence>
<evidence type="ECO:0000313" key="17">
    <source>
        <dbReference type="Proteomes" id="UP000003240"/>
    </source>
</evidence>
<dbReference type="InterPro" id="IPR005995">
    <property type="entry name" value="Pgm_bpd_ind"/>
</dbReference>
<proteinExistence type="inferred from homology"/>
<dbReference type="NCBIfam" id="TIGR01307">
    <property type="entry name" value="pgm_bpd_ind"/>
    <property type="match status" value="1"/>
</dbReference>
<evidence type="ECO:0000256" key="9">
    <source>
        <dbReference type="ARBA" id="ARBA00071648"/>
    </source>
</evidence>
<accession>F7NJQ8</accession>
<evidence type="ECO:0000256" key="8">
    <source>
        <dbReference type="ARBA" id="ARBA00023235"/>
    </source>
</evidence>
<evidence type="ECO:0000259" key="15">
    <source>
        <dbReference type="Pfam" id="PF06415"/>
    </source>
</evidence>
<comment type="caution">
    <text evidence="16">The sequence shown here is derived from an EMBL/GenBank/DDBJ whole genome shotgun (WGS) entry which is preliminary data.</text>
</comment>
<dbReference type="AlphaFoldDB" id="F7NJQ8"/>
<feature type="binding site" evidence="10 12">
    <location>
        <position position="188"/>
    </location>
    <ligand>
        <name>substrate</name>
    </ligand>
</feature>
<dbReference type="SUPFAM" id="SSF64158">
    <property type="entry name" value="2,3-Bisphosphoglycerate-independent phosphoglycerate mutase, substrate-binding domain"/>
    <property type="match status" value="1"/>
</dbReference>
<feature type="binding site" evidence="10 13">
    <location>
        <position position="444"/>
    </location>
    <ligand>
        <name>Mn(2+)</name>
        <dbReference type="ChEBI" id="CHEBI:29035"/>
        <label>2</label>
    </ligand>
</feature>
<feature type="binding site" evidence="10 13">
    <location>
        <position position="462"/>
    </location>
    <ligand>
        <name>Mn(2+)</name>
        <dbReference type="ChEBI" id="CHEBI:29035"/>
        <label>1</label>
    </ligand>
</feature>
<dbReference type="Pfam" id="PF01676">
    <property type="entry name" value="Metalloenzyme"/>
    <property type="match status" value="1"/>
</dbReference>
<keyword evidence="8 10" id="KW-0413">Isomerase</keyword>
<dbReference type="EMBL" id="AFGF01000098">
    <property type="protein sequence ID" value="EGO63714.1"/>
    <property type="molecule type" value="Genomic_DNA"/>
</dbReference>
<organism evidence="16 17">
    <name type="scientific">Acetonema longum DSM 6540</name>
    <dbReference type="NCBI Taxonomy" id="1009370"/>
    <lineage>
        <taxon>Bacteria</taxon>
        <taxon>Bacillati</taxon>
        <taxon>Bacillota</taxon>
        <taxon>Negativicutes</taxon>
        <taxon>Acetonemataceae</taxon>
        <taxon>Acetonema</taxon>
    </lineage>
</organism>
<keyword evidence="5 10" id="KW-0479">Metal-binding</keyword>
<feature type="binding site" evidence="10 12">
    <location>
        <position position="194"/>
    </location>
    <ligand>
        <name>substrate</name>
    </ligand>
</feature>
<dbReference type="PANTHER" id="PTHR31637">
    <property type="entry name" value="2,3-BISPHOSPHOGLYCERATE-INDEPENDENT PHOSPHOGLYCERATE MUTASE"/>
    <property type="match status" value="1"/>
</dbReference>
<feature type="domain" description="BPG-independent PGAM N-terminal" evidence="15">
    <location>
        <begin position="85"/>
        <end position="299"/>
    </location>
</feature>
<dbReference type="CDD" id="cd16010">
    <property type="entry name" value="iPGM"/>
    <property type="match status" value="1"/>
</dbReference>
<feature type="binding site" evidence="10 12">
    <location>
        <begin position="156"/>
        <end position="157"/>
    </location>
    <ligand>
        <name>substrate</name>
    </ligand>
</feature>
<dbReference type="SUPFAM" id="SSF53649">
    <property type="entry name" value="Alkaline phosphatase-like"/>
    <property type="match status" value="1"/>
</dbReference>
<protein>
    <recommendedName>
        <fullName evidence="9 10">2,3-bisphosphoglycerate-independent phosphoglycerate mutase</fullName>
        <shortName evidence="10">BPG-independent PGAM</shortName>
        <shortName evidence="10">Phosphoglyceromutase</shortName>
        <shortName evidence="10">iPGM</shortName>
        <ecNumber evidence="4 10">5.4.2.12</ecNumber>
    </recommendedName>
</protein>
<dbReference type="OrthoDB" id="9800863at2"/>
<dbReference type="InterPro" id="IPR017850">
    <property type="entry name" value="Alkaline_phosphatase_core_sf"/>
</dbReference>
<dbReference type="GO" id="GO:0005829">
    <property type="term" value="C:cytosol"/>
    <property type="evidence" value="ECO:0007669"/>
    <property type="project" value="TreeGrafter"/>
</dbReference>
<evidence type="ECO:0000256" key="12">
    <source>
        <dbReference type="PIRSR" id="PIRSR001492-2"/>
    </source>
</evidence>
<sequence>MSTLQHPIALVIMDGWGIGRKDDPSNAIVHAGTPHVTLLSELYPSASLACSGEAVGLPAGQMGNSEVGHLNIGAGRIVYQELTRISKAIRDGDFFANPVLCGTMDQTQAGHGALHLMGLLSDGGVHSHIEHLIALLELAKQKGLKQVYVHAFLDGRDVPPSVAQTYTGRLETAMARIGLGRIATISGRYYAMDRDKRWERVEKAYDALVCREGLHAGSAVEAIQQAYQRGETDEFVLPTVIDGCGDCQIKAGDGVIFFNFRPDRARQLTRVFVDEGFDGFKRRQGFFPVHFATMTQYDETLDVPVAYKPQLLKNTLGEIFSRQGLRQLRIAETEKYAHVTYFFNGGEEQPFEGEDRQLIPSPKVATYDLQPEMSASEVTEKVLEDIRAGKYDLIILNFANCDMVGHTGKLEAAVKAVATVDLCVGKVVDAMRDRGGITLITADHGNAEMMTDPETGEPYTAHTTNAVPVILVSEMHRGRKLRPDGMLADIAPTILELAGIAEPADMSGTSLIVQGNTPQK</sequence>
<comment type="similarity">
    <text evidence="3 10">Belongs to the BPG-independent phosphoglycerate mutase family.</text>
</comment>
<dbReference type="FunFam" id="3.40.1450.10:FF:000001">
    <property type="entry name" value="2,3-bisphosphoglycerate-independent phosphoglycerate mutase"/>
    <property type="match status" value="1"/>
</dbReference>
<evidence type="ECO:0000313" key="16">
    <source>
        <dbReference type="EMBL" id="EGO63714.1"/>
    </source>
</evidence>
<feature type="binding site" evidence="10 13">
    <location>
        <position position="65"/>
    </location>
    <ligand>
        <name>Mn(2+)</name>
        <dbReference type="ChEBI" id="CHEBI:29035"/>
        <label>2</label>
    </ligand>
</feature>
<gene>
    <name evidence="10" type="primary">gpmI</name>
    <name evidence="16" type="ORF">ALO_11579</name>
</gene>
<dbReference type="InterPro" id="IPR036646">
    <property type="entry name" value="PGAM_B_sf"/>
</dbReference>
<feature type="active site" description="Phosphoserine intermediate" evidence="10 11">
    <location>
        <position position="65"/>
    </location>
</feature>
<feature type="binding site" evidence="10 12">
    <location>
        <position position="126"/>
    </location>
    <ligand>
        <name>substrate</name>
    </ligand>
</feature>
<dbReference type="eggNOG" id="COG0696">
    <property type="taxonomic scope" value="Bacteria"/>
</dbReference>
<dbReference type="InterPro" id="IPR006124">
    <property type="entry name" value="Metalloenzyme"/>
</dbReference>
<keyword evidence="7 10" id="KW-0464">Manganese</keyword>
<comment type="subunit">
    <text evidence="10">Monomer.</text>
</comment>
<evidence type="ECO:0000256" key="3">
    <source>
        <dbReference type="ARBA" id="ARBA00008819"/>
    </source>
</evidence>
<feature type="domain" description="Metalloenzyme" evidence="14">
    <location>
        <begin position="7"/>
        <end position="500"/>
    </location>
</feature>
<comment type="pathway">
    <text evidence="2 10">Carbohydrate degradation; glycolysis; pyruvate from D-glyceraldehyde 3-phosphate: step 3/5.</text>
</comment>
<keyword evidence="6 10" id="KW-0324">Glycolysis</keyword>
<dbReference type="PIRSF" id="PIRSF001492">
    <property type="entry name" value="IPGAM"/>
    <property type="match status" value="1"/>
</dbReference>
<dbReference type="Proteomes" id="UP000003240">
    <property type="component" value="Unassembled WGS sequence"/>
</dbReference>
<evidence type="ECO:0000256" key="5">
    <source>
        <dbReference type="ARBA" id="ARBA00022723"/>
    </source>
</evidence>
<dbReference type="GO" id="GO:0030145">
    <property type="term" value="F:manganese ion binding"/>
    <property type="evidence" value="ECO:0007669"/>
    <property type="project" value="UniProtKB-UniRule"/>
</dbReference>
<dbReference type="GO" id="GO:0006007">
    <property type="term" value="P:glucose catabolic process"/>
    <property type="evidence" value="ECO:0007669"/>
    <property type="project" value="InterPro"/>
</dbReference>
<comment type="catalytic activity">
    <reaction evidence="1 10">
        <text>(2R)-2-phosphoglycerate = (2R)-3-phosphoglycerate</text>
        <dbReference type="Rhea" id="RHEA:15901"/>
        <dbReference type="ChEBI" id="CHEBI:58272"/>
        <dbReference type="ChEBI" id="CHEBI:58289"/>
        <dbReference type="EC" id="5.4.2.12"/>
    </reaction>
</comment>
<feature type="binding site" evidence="10 13">
    <location>
        <position position="443"/>
    </location>
    <ligand>
        <name>Mn(2+)</name>
        <dbReference type="ChEBI" id="CHEBI:29035"/>
        <label>2</label>
    </ligand>
</feature>
<evidence type="ECO:0000256" key="7">
    <source>
        <dbReference type="ARBA" id="ARBA00023211"/>
    </source>
</evidence>
<dbReference type="RefSeq" id="WP_004095721.1">
    <property type="nucleotide sequence ID" value="NZ_AFGF01000098.1"/>
</dbReference>
<dbReference type="Gene3D" id="3.40.720.10">
    <property type="entry name" value="Alkaline Phosphatase, subunit A"/>
    <property type="match status" value="1"/>
</dbReference>
<dbReference type="Pfam" id="PF06415">
    <property type="entry name" value="iPGM_N"/>
    <property type="match status" value="1"/>
</dbReference>
<dbReference type="HAMAP" id="MF_01038">
    <property type="entry name" value="GpmI"/>
    <property type="match status" value="1"/>
</dbReference>
<evidence type="ECO:0000256" key="4">
    <source>
        <dbReference type="ARBA" id="ARBA00012026"/>
    </source>
</evidence>
<evidence type="ECO:0000256" key="6">
    <source>
        <dbReference type="ARBA" id="ARBA00023152"/>
    </source>
</evidence>
<feature type="binding site" evidence="10 12">
    <location>
        <position position="335"/>
    </location>
    <ligand>
        <name>substrate</name>
    </ligand>
</feature>
<dbReference type="PANTHER" id="PTHR31637:SF0">
    <property type="entry name" value="2,3-BISPHOSPHOGLYCERATE-INDEPENDENT PHOSPHOGLYCERATE MUTASE"/>
    <property type="match status" value="1"/>
</dbReference>
<evidence type="ECO:0000256" key="1">
    <source>
        <dbReference type="ARBA" id="ARBA00000370"/>
    </source>
</evidence>
<evidence type="ECO:0000259" key="14">
    <source>
        <dbReference type="Pfam" id="PF01676"/>
    </source>
</evidence>
<feature type="binding site" evidence="10 12">
    <location>
        <begin position="261"/>
        <end position="264"/>
    </location>
    <ligand>
        <name>substrate</name>
    </ligand>
</feature>
<evidence type="ECO:0000256" key="11">
    <source>
        <dbReference type="PIRSR" id="PIRSR001492-1"/>
    </source>
</evidence>
<dbReference type="GO" id="GO:0004619">
    <property type="term" value="F:phosphoglycerate mutase activity"/>
    <property type="evidence" value="ECO:0007669"/>
    <property type="project" value="UniProtKB-UniRule"/>
</dbReference>
<dbReference type="EC" id="5.4.2.12" evidence="4 10"/>
<dbReference type="UniPathway" id="UPA00109">
    <property type="reaction ID" value="UER00186"/>
</dbReference>
<comment type="function">
    <text evidence="10">Catalyzes the interconversion of 2-phosphoglycerate and 3-phosphoglycerate.</text>
</comment>
<dbReference type="FunFam" id="3.40.720.10:FF:000001">
    <property type="entry name" value="2,3-bisphosphoglycerate-independent phosphoglycerate mutase"/>
    <property type="match status" value="1"/>
</dbReference>
<dbReference type="GO" id="GO:0006096">
    <property type="term" value="P:glycolytic process"/>
    <property type="evidence" value="ECO:0007669"/>
    <property type="project" value="UniProtKB-UniRule"/>
</dbReference>
<name>F7NJQ8_9FIRM</name>
<comment type="cofactor">
    <cofactor evidence="10">
        <name>Mn(2+)</name>
        <dbReference type="ChEBI" id="CHEBI:29035"/>
    </cofactor>
    <text evidence="10">Binds 2 manganese ions per subunit.</text>
</comment>
<dbReference type="Gene3D" id="3.40.1450.10">
    <property type="entry name" value="BPG-independent phosphoglycerate mutase, domain B"/>
    <property type="match status" value="1"/>
</dbReference>
<reference evidence="16 17" key="1">
    <citation type="journal article" date="2011" name="EMBO J.">
        <title>Structural diversity of bacterial flagellar motors.</title>
        <authorList>
            <person name="Chen S."/>
            <person name="Beeby M."/>
            <person name="Murphy G.E."/>
            <person name="Leadbetter J.R."/>
            <person name="Hendrixson D.R."/>
            <person name="Briegel A."/>
            <person name="Li Z."/>
            <person name="Shi J."/>
            <person name="Tocheva E.I."/>
            <person name="Muller A."/>
            <person name="Dobro M.J."/>
            <person name="Jensen G.J."/>
        </authorList>
    </citation>
    <scope>NUCLEOTIDE SEQUENCE [LARGE SCALE GENOMIC DNA]</scope>
    <source>
        <strain evidence="16 17">DSM 6540</strain>
    </source>
</reference>
<dbReference type="STRING" id="1009370.ALO_11579"/>